<proteinExistence type="predicted"/>
<feature type="compositionally biased region" description="Acidic residues" evidence="1">
    <location>
        <begin position="876"/>
        <end position="889"/>
    </location>
</feature>
<feature type="compositionally biased region" description="Polar residues" evidence="1">
    <location>
        <begin position="675"/>
        <end position="691"/>
    </location>
</feature>
<comment type="caution">
    <text evidence="2">The sequence shown here is derived from an EMBL/GenBank/DDBJ whole genome shotgun (WGS) entry which is preliminary data.</text>
</comment>
<protein>
    <submittedName>
        <fullName evidence="2">Uncharacterized protein</fullName>
    </submittedName>
</protein>
<dbReference type="AlphaFoldDB" id="A0AAD5RML9"/>
<feature type="region of interest" description="Disordered" evidence="1">
    <location>
        <begin position="797"/>
        <end position="903"/>
    </location>
</feature>
<feature type="region of interest" description="Disordered" evidence="1">
    <location>
        <begin position="732"/>
        <end position="766"/>
    </location>
</feature>
<feature type="region of interest" description="Disordered" evidence="1">
    <location>
        <begin position="674"/>
        <end position="696"/>
    </location>
</feature>
<evidence type="ECO:0000256" key="1">
    <source>
        <dbReference type="SAM" id="MobiDB-lite"/>
    </source>
</evidence>
<evidence type="ECO:0000313" key="3">
    <source>
        <dbReference type="Proteomes" id="UP001201980"/>
    </source>
</evidence>
<gene>
    <name evidence="2" type="ORF">MKZ38_003598</name>
</gene>
<dbReference type="Proteomes" id="UP001201980">
    <property type="component" value="Unassembled WGS sequence"/>
</dbReference>
<feature type="compositionally biased region" description="Low complexity" evidence="1">
    <location>
        <begin position="732"/>
        <end position="744"/>
    </location>
</feature>
<feature type="compositionally biased region" description="Acidic residues" evidence="1">
    <location>
        <begin position="848"/>
        <end position="866"/>
    </location>
</feature>
<name>A0AAD5RML9_9PEZI</name>
<feature type="compositionally biased region" description="Polar residues" evidence="1">
    <location>
        <begin position="756"/>
        <end position="765"/>
    </location>
</feature>
<sequence>MNKTSSPLSSLRVTNTHQNLQIHPHFDVPSAYATRNIELINTGGSTLPVGNFHAGVTNLPRNPGEDTLVFIKPAHLGAINPVDCGGNAITPCVMTVSSKRLMATKSPVFSDQFEPRFQQRLMRRYGLKTLPEDIDWLLDLTPPEDGDEIGPQMILLSLTPGLVKWSHVAAKMGVTPSLIMGHDDACHCDLINYYSDPTGSSVGPISTSQYTSKEGKYNSYGESSWDEYSQTRHFRALVRLMRVAKGQDLVIDSAPRLWTMVGLADILQCTNLIQDDVLRWLAEDRNRNFIAYLPEESLVIGHKMKLPDITRSAFTILVNEMAFDLLAPETTNNGNEDEDQVNAPRIPTPGADVPEYTVFGRKRNMDVLDDDLKSMLQEAARRWADKVREAVDNVCRSGPSEGRHDIFSIFRILEWEVLSNDYKLIDKLLERASPGAPSRENMMLMHDQIVKSLRRKWKEYIENGVDRKMTALQYKVLQDSYCDLGGKRFDLSSAPSREFSTGQKFLIIPTWDRLQGLGWGQTAIGPLLRSAHSITQGRLLCDVCAEFQKLMDTIDSSVPHFDLNRFSMQLERTTDTMCAGWKEVENDMLRGLDLSTQLVLNLDPGVFSMLPTYADGNDDETGGVYGMHVPDAVMGPIGPGPAYRTGYTQFSDATSFAPSEATCTETETMGRITEEGTTTANASRDATNQPSLPDAEAVRLRVYSPGSITSAGTMSSLGKRMGEFDLVSIPEGSSVSGLRGQSSSRASDLGVKNLGNGDTRSSTMGDSLAAENMNTDFETEFAAYTASVGGGIEGVVGTAQALDPPSSRSAVHNIPSEDGTVEQDTSMGADDGGVDSHDNSADSGNDFDLAEEVDEDYDFGYDEDEDEHKGKKWDSDVEMDGGDDSEESWDVLIESDAKREGSD</sequence>
<keyword evidence="3" id="KW-1185">Reference proteome</keyword>
<accession>A0AAD5RML9</accession>
<organism evidence="2 3">
    <name type="scientific">Zalerion maritima</name>
    <dbReference type="NCBI Taxonomy" id="339359"/>
    <lineage>
        <taxon>Eukaryota</taxon>
        <taxon>Fungi</taxon>
        <taxon>Dikarya</taxon>
        <taxon>Ascomycota</taxon>
        <taxon>Pezizomycotina</taxon>
        <taxon>Sordariomycetes</taxon>
        <taxon>Lulworthiomycetidae</taxon>
        <taxon>Lulworthiales</taxon>
        <taxon>Lulworthiaceae</taxon>
        <taxon>Zalerion</taxon>
    </lineage>
</organism>
<reference evidence="2" key="1">
    <citation type="submission" date="2022-07" db="EMBL/GenBank/DDBJ databases">
        <title>Draft genome sequence of Zalerion maritima ATCC 34329, a (micro)plastics degrading marine fungus.</title>
        <authorList>
            <person name="Paco A."/>
            <person name="Goncalves M.F.M."/>
            <person name="Rocha-Santos T.A.P."/>
            <person name="Alves A."/>
        </authorList>
    </citation>
    <scope>NUCLEOTIDE SEQUENCE</scope>
    <source>
        <strain evidence="2">ATCC 34329</strain>
    </source>
</reference>
<evidence type="ECO:0000313" key="2">
    <source>
        <dbReference type="EMBL" id="KAJ2898914.1"/>
    </source>
</evidence>
<dbReference type="EMBL" id="JAKWBI020000213">
    <property type="protein sequence ID" value="KAJ2898914.1"/>
    <property type="molecule type" value="Genomic_DNA"/>
</dbReference>